<keyword evidence="2" id="KW-1185">Reference proteome</keyword>
<evidence type="ECO:0000313" key="1">
    <source>
        <dbReference type="EMBL" id="GMM43730.1"/>
    </source>
</evidence>
<reference evidence="1 2" key="1">
    <citation type="journal article" date="2023" name="Elife">
        <title>Identification of key yeast species and microbe-microbe interactions impacting larval growth of Drosophila in the wild.</title>
        <authorList>
            <person name="Mure A."/>
            <person name="Sugiura Y."/>
            <person name="Maeda R."/>
            <person name="Honda K."/>
            <person name="Sakurai N."/>
            <person name="Takahashi Y."/>
            <person name="Watada M."/>
            <person name="Katoh T."/>
            <person name="Gotoh A."/>
            <person name="Gotoh Y."/>
            <person name="Taniguchi I."/>
            <person name="Nakamura K."/>
            <person name="Hayashi T."/>
            <person name="Katayama T."/>
            <person name="Uemura T."/>
            <person name="Hattori Y."/>
        </authorList>
    </citation>
    <scope>NUCLEOTIDE SEQUENCE [LARGE SCALE GENOMIC DNA]</scope>
    <source>
        <strain evidence="1 2">PK-24</strain>
    </source>
</reference>
<accession>A0AAV5QXP5</accession>
<sequence length="531" mass="60229">MMSSNNSNTRVPSVFTDSIKTGQCPSTANSKYSSSIISTLEGENEKVNGPIKNTLNLKLAEMFKINDKSIISQSGELTNQSELGDTTTNSNINVNKNINELLHNISMPNLRSNIGPLISKNLLNTKDMHLLEDLDDISKEFAEELKNENEKTADSIIDSSKFQFPKGENVSPVLNDYHFPNFLNDHEYDEDKRIQLLNISEPVFTNKNIETPLKSTLQNISPEDWKSNNEMFLQNSTMTQIDIPLIDNDQVINLTINDYQNNNVDYHHYEKQNNFLLDELRKEIHENDMQKLKHHESISKMSSSSRGSFSKTTNKKVFTRVLRGSISSSALIPSQVKHRTSLDSLRLTHTKSNSVSTMSTIKTKSHSPLKKFMNYKEPISPLDLNSNISNNDLDSDVNLANSIKLSPKKKSLRLKTPNYRNKKLLSFSSLQDIKTKMGDDNNNNVTKFTNLSTIKNDQRNPLLSDILLPIKSHTQRVFSGTDKSTISNSSVPSGYYGEYDKEKWKIIKKVAQNYSEDNSPIDKSLDDEVYT</sequence>
<dbReference type="EMBL" id="BTGB01000001">
    <property type="protein sequence ID" value="GMM43730.1"/>
    <property type="molecule type" value="Genomic_DNA"/>
</dbReference>
<dbReference type="Proteomes" id="UP001378960">
    <property type="component" value="Unassembled WGS sequence"/>
</dbReference>
<evidence type="ECO:0000313" key="2">
    <source>
        <dbReference type="Proteomes" id="UP001378960"/>
    </source>
</evidence>
<comment type="caution">
    <text evidence="1">The sequence shown here is derived from an EMBL/GenBank/DDBJ whole genome shotgun (WGS) entry which is preliminary data.</text>
</comment>
<gene>
    <name evidence="1" type="ORF">DAPK24_003050</name>
</gene>
<protein>
    <submittedName>
        <fullName evidence="1">Uncharacterized protein</fullName>
    </submittedName>
</protein>
<organism evidence="1 2">
    <name type="scientific">Pichia kluyveri</name>
    <name type="common">Yeast</name>
    <dbReference type="NCBI Taxonomy" id="36015"/>
    <lineage>
        <taxon>Eukaryota</taxon>
        <taxon>Fungi</taxon>
        <taxon>Dikarya</taxon>
        <taxon>Ascomycota</taxon>
        <taxon>Saccharomycotina</taxon>
        <taxon>Pichiomycetes</taxon>
        <taxon>Pichiales</taxon>
        <taxon>Pichiaceae</taxon>
        <taxon>Pichia</taxon>
    </lineage>
</organism>
<dbReference type="AlphaFoldDB" id="A0AAV5QXP5"/>
<proteinExistence type="predicted"/>
<name>A0AAV5QXP5_PICKL</name>